<dbReference type="AlphaFoldDB" id="A0A8S3Q3H0"/>
<sequence>MLAEWINFKFNLSSWKKEVPTEILNCKVEETPMEWALKKLLIMKTSMINCLPPLESNRDLYFSPTCENVCCEPEEIFKNEDNSVHCDCCDLWYYWRCIDITTDLTQESWVGNDCLQNGIDFSGIDEEYGEKETLLDEILSLVEDEEKQKEKKETEENRGKEIRKRAMENLTPKKGDDDSNDATPSKRNSSGNIVGYLKEKNDAELIYRRQELEVKKQQLQLEEEKFKLEKHERMQKLENDKQEKTLMFELLKKCLGDRH</sequence>
<keyword evidence="1" id="KW-0175">Coiled coil</keyword>
<evidence type="ECO:0000256" key="1">
    <source>
        <dbReference type="SAM" id="Coils"/>
    </source>
</evidence>
<reference evidence="3" key="1">
    <citation type="submission" date="2021-03" db="EMBL/GenBank/DDBJ databases">
        <authorList>
            <person name="Bekaert M."/>
        </authorList>
    </citation>
    <scope>NUCLEOTIDE SEQUENCE</scope>
</reference>
<name>A0A8S3Q3H0_MYTED</name>
<comment type="caution">
    <text evidence="3">The sequence shown here is derived from an EMBL/GenBank/DDBJ whole genome shotgun (WGS) entry which is preliminary data.</text>
</comment>
<organism evidence="3 4">
    <name type="scientific">Mytilus edulis</name>
    <name type="common">Blue mussel</name>
    <dbReference type="NCBI Taxonomy" id="6550"/>
    <lineage>
        <taxon>Eukaryota</taxon>
        <taxon>Metazoa</taxon>
        <taxon>Spiralia</taxon>
        <taxon>Lophotrochozoa</taxon>
        <taxon>Mollusca</taxon>
        <taxon>Bivalvia</taxon>
        <taxon>Autobranchia</taxon>
        <taxon>Pteriomorphia</taxon>
        <taxon>Mytilida</taxon>
        <taxon>Mytiloidea</taxon>
        <taxon>Mytilidae</taxon>
        <taxon>Mytilinae</taxon>
        <taxon>Mytilus</taxon>
    </lineage>
</organism>
<protein>
    <submittedName>
        <fullName evidence="3">Uncharacterized protein</fullName>
    </submittedName>
</protein>
<feature type="compositionally biased region" description="Basic and acidic residues" evidence="2">
    <location>
        <begin position="146"/>
        <end position="177"/>
    </location>
</feature>
<evidence type="ECO:0000313" key="4">
    <source>
        <dbReference type="Proteomes" id="UP000683360"/>
    </source>
</evidence>
<feature type="compositionally biased region" description="Polar residues" evidence="2">
    <location>
        <begin position="181"/>
        <end position="192"/>
    </location>
</feature>
<accession>A0A8S3Q3H0</accession>
<gene>
    <name evidence="3" type="ORF">MEDL_5383</name>
</gene>
<feature type="coiled-coil region" evidence="1">
    <location>
        <begin position="207"/>
        <end position="234"/>
    </location>
</feature>
<proteinExistence type="predicted"/>
<evidence type="ECO:0000256" key="2">
    <source>
        <dbReference type="SAM" id="MobiDB-lite"/>
    </source>
</evidence>
<feature type="region of interest" description="Disordered" evidence="2">
    <location>
        <begin position="145"/>
        <end position="194"/>
    </location>
</feature>
<keyword evidence="4" id="KW-1185">Reference proteome</keyword>
<dbReference type="Proteomes" id="UP000683360">
    <property type="component" value="Unassembled WGS sequence"/>
</dbReference>
<dbReference type="OrthoDB" id="10002605at2759"/>
<dbReference type="EMBL" id="CAJPWZ010000311">
    <property type="protein sequence ID" value="CAG2190080.1"/>
    <property type="molecule type" value="Genomic_DNA"/>
</dbReference>
<evidence type="ECO:0000313" key="3">
    <source>
        <dbReference type="EMBL" id="CAG2190080.1"/>
    </source>
</evidence>